<dbReference type="CDD" id="cd11313">
    <property type="entry name" value="AmyAc_arch_bac_AmyA"/>
    <property type="match status" value="1"/>
</dbReference>
<dbReference type="Pfam" id="PF00128">
    <property type="entry name" value="Alpha-amylase"/>
    <property type="match status" value="1"/>
</dbReference>
<evidence type="ECO:0000313" key="4">
    <source>
        <dbReference type="Proteomes" id="UP001596388"/>
    </source>
</evidence>
<dbReference type="Proteomes" id="UP001596388">
    <property type="component" value="Unassembled WGS sequence"/>
</dbReference>
<keyword evidence="3" id="KW-0378">Hydrolase</keyword>
<gene>
    <name evidence="3" type="ORF">ACFQKD_16450</name>
</gene>
<dbReference type="AlphaFoldDB" id="A0ABD5WZ52"/>
<dbReference type="Gene3D" id="3.20.20.80">
    <property type="entry name" value="Glycosidases"/>
    <property type="match status" value="1"/>
</dbReference>
<dbReference type="Gene3D" id="2.60.40.1180">
    <property type="entry name" value="Golgi alpha-mannosidase II"/>
    <property type="match status" value="1"/>
</dbReference>
<dbReference type="SUPFAM" id="SSF51011">
    <property type="entry name" value="Glycosyl hydrolase domain"/>
    <property type="match status" value="1"/>
</dbReference>
<evidence type="ECO:0000313" key="3">
    <source>
        <dbReference type="EMBL" id="MFC7098897.1"/>
    </source>
</evidence>
<feature type="region of interest" description="Disordered" evidence="1">
    <location>
        <begin position="1"/>
        <end position="36"/>
    </location>
</feature>
<dbReference type="EMBL" id="JBHTAG010000004">
    <property type="protein sequence ID" value="MFC7098897.1"/>
    <property type="molecule type" value="Genomic_DNA"/>
</dbReference>
<reference evidence="3 4" key="1">
    <citation type="journal article" date="2019" name="Int. J. Syst. Evol. Microbiol.">
        <title>The Global Catalogue of Microorganisms (GCM) 10K type strain sequencing project: providing services to taxonomists for standard genome sequencing and annotation.</title>
        <authorList>
            <consortium name="The Broad Institute Genomics Platform"/>
            <consortium name="The Broad Institute Genome Sequencing Center for Infectious Disease"/>
            <person name="Wu L."/>
            <person name="Ma J."/>
        </authorList>
    </citation>
    <scope>NUCLEOTIDE SEQUENCE [LARGE SCALE GENOMIC DNA]</scope>
    <source>
        <strain evidence="3 4">DT55</strain>
    </source>
</reference>
<evidence type="ECO:0000256" key="1">
    <source>
        <dbReference type="SAM" id="MobiDB-lite"/>
    </source>
</evidence>
<protein>
    <submittedName>
        <fullName evidence="3">Alpha-amylase family glycosyl hydrolase</fullName>
    </submittedName>
</protein>
<dbReference type="InterPro" id="IPR013783">
    <property type="entry name" value="Ig-like_fold"/>
</dbReference>
<name>A0ABD5WZ52_9EURY</name>
<dbReference type="PANTHER" id="PTHR10357">
    <property type="entry name" value="ALPHA-AMYLASE FAMILY MEMBER"/>
    <property type="match status" value="1"/>
</dbReference>
<dbReference type="GO" id="GO:0016787">
    <property type="term" value="F:hydrolase activity"/>
    <property type="evidence" value="ECO:0007669"/>
    <property type="project" value="UniProtKB-KW"/>
</dbReference>
<organism evidence="3 4">
    <name type="scientific">Halobaculum marinum</name>
    <dbReference type="NCBI Taxonomy" id="3031996"/>
    <lineage>
        <taxon>Archaea</taxon>
        <taxon>Methanobacteriati</taxon>
        <taxon>Methanobacteriota</taxon>
        <taxon>Stenosarchaea group</taxon>
        <taxon>Halobacteria</taxon>
        <taxon>Halobacteriales</taxon>
        <taxon>Haloferacaceae</taxon>
        <taxon>Halobaculum</taxon>
    </lineage>
</organism>
<sequence length="795" mass="85576">MSSPPADVGTRDGDAPTAAPHDPTHHPGPPRATSVGETVELAPRNLDAVVEVGPDGARTDADGHDEFEWTVVSAPDGSGATLGEGTVVHLAPDVPGTYRVELSAPDGVHEQTVRAYPDERTETTLHVDKEDFDAPTESVAADRVSVAGTFNDWSVAAERPTDADDRLSHRTHLPPGSHVYSFAFDDSLGNGVGGEETVSGPGRPRLHLDATATDEGVVVTAHAEAAPAGPDPETTPAGADPEVEWLFDGRDDLSTETVHVDGETLTVPRESLPEAGVARVHAVPVADRYGVLDTVEIAVGDRGVATDEPDAGAATDGDAPVSIFRPNDPPAWAESPTIYEVFVRSFAGETPDTTFREIERRLPYVESLGVDVLWLTPVLQSPTTHGYHTTDFFDTATDLGTRAEFESLVDACHERDIRVVFDLVINHTSRDHPAFQQHAAGVDAFDEQYPRRPAEENPSTVDWAGEGTPEFRFNWERIPDLNYDSPTVRAWMLSVIDEWAAVVDGFRCDVAWGVPHGFWKEAAERLRRRDPEFLLLDETIPRDPFMHEAEFDMHYDTTLYETLRRIGTGAADADSIHDALDATAVQGFPRSAVQMRYVENHDEERYRTECGLDALRAAAAATFTLPGAPMVYYGQERGMTEYRGEMAWYDGDADLTDFHRRLAAARDEHDALRDGTVEQIEYTVVGAADEANVDDGGPGSGGDIGIVGGTDDAVGDDAGTSGARGVTAYVRDDGEDRLAVVLNFGDDPQSVTLAESVLPTDLLSGADVAAADGVRADGGTVDAVRVADAVVCRIE</sequence>
<dbReference type="Gene3D" id="2.60.40.10">
    <property type="entry name" value="Immunoglobulins"/>
    <property type="match status" value="1"/>
</dbReference>
<dbReference type="InterPro" id="IPR013780">
    <property type="entry name" value="Glyco_hydro_b"/>
</dbReference>
<dbReference type="GeneID" id="79271718"/>
<dbReference type="InterPro" id="IPR017853">
    <property type="entry name" value="GH"/>
</dbReference>
<proteinExistence type="predicted"/>
<dbReference type="InterPro" id="IPR006047">
    <property type="entry name" value="GH13_cat_dom"/>
</dbReference>
<evidence type="ECO:0000259" key="2">
    <source>
        <dbReference type="SMART" id="SM00642"/>
    </source>
</evidence>
<dbReference type="SMART" id="SM00642">
    <property type="entry name" value="Aamy"/>
    <property type="match status" value="1"/>
</dbReference>
<accession>A0ABD5WZ52</accession>
<comment type="caution">
    <text evidence="3">The sequence shown here is derived from an EMBL/GenBank/DDBJ whole genome shotgun (WGS) entry which is preliminary data.</text>
</comment>
<dbReference type="RefSeq" id="WP_276239538.1">
    <property type="nucleotide sequence ID" value="NZ_CP119990.1"/>
</dbReference>
<dbReference type="SUPFAM" id="SSF51445">
    <property type="entry name" value="(Trans)glycosidases"/>
    <property type="match status" value="1"/>
</dbReference>
<keyword evidence="4" id="KW-1185">Reference proteome</keyword>
<feature type="domain" description="Glycosyl hydrolase family 13 catalytic" evidence="2">
    <location>
        <begin position="340"/>
        <end position="666"/>
    </location>
</feature>